<evidence type="ECO:0000313" key="1">
    <source>
        <dbReference type="EMBL" id="RBP85516.1"/>
    </source>
</evidence>
<dbReference type="AlphaFoldDB" id="A0A366JEV6"/>
<proteinExistence type="predicted"/>
<gene>
    <name evidence="1" type="ORF">DFP80_1019</name>
</gene>
<dbReference type="EMBL" id="QNSE01000001">
    <property type="protein sequence ID" value="RBP85516.1"/>
    <property type="molecule type" value="Genomic_DNA"/>
</dbReference>
<comment type="caution">
    <text evidence="1">The sequence shown here is derived from an EMBL/GenBank/DDBJ whole genome shotgun (WGS) entry which is preliminary data.</text>
</comment>
<organism evidence="1 2">
    <name type="scientific">Marinomonas rhizomae</name>
    <dbReference type="NCBI Taxonomy" id="491948"/>
    <lineage>
        <taxon>Bacteria</taxon>
        <taxon>Pseudomonadati</taxon>
        <taxon>Pseudomonadota</taxon>
        <taxon>Gammaproteobacteria</taxon>
        <taxon>Oceanospirillales</taxon>
        <taxon>Oceanospirillaceae</taxon>
        <taxon>Marinomonas</taxon>
    </lineage>
</organism>
<accession>A0A366JEV6</accession>
<name>A0A366JEV6_9GAMM</name>
<sequence length="30" mass="3332">MLQCLATKQFYGVGLVECFINPVEGVVLME</sequence>
<evidence type="ECO:0000313" key="2">
    <source>
        <dbReference type="Proteomes" id="UP000252792"/>
    </source>
</evidence>
<keyword evidence="2" id="KW-1185">Reference proteome</keyword>
<reference evidence="1 2" key="1">
    <citation type="submission" date="2018-06" db="EMBL/GenBank/DDBJ databases">
        <title>Genomic Encyclopedia of Type Strains, Phase III (KMG-III): the genomes of soil and plant-associated and newly described type strains.</title>
        <authorList>
            <person name="Whitman W."/>
        </authorList>
    </citation>
    <scope>NUCLEOTIDE SEQUENCE [LARGE SCALE GENOMIC DNA]</scope>
    <source>
        <strain evidence="1 2">CECT 7377</strain>
    </source>
</reference>
<protein>
    <submittedName>
        <fullName evidence="1">Uncharacterized protein</fullName>
    </submittedName>
</protein>
<dbReference type="Proteomes" id="UP000252792">
    <property type="component" value="Unassembled WGS sequence"/>
</dbReference>